<dbReference type="GO" id="GO:0005840">
    <property type="term" value="C:ribosome"/>
    <property type="evidence" value="ECO:0007669"/>
    <property type="project" value="UniProtKB-KW"/>
</dbReference>
<dbReference type="GO" id="GO:1990189">
    <property type="term" value="F:protein N-terminal-serine acetyltransferase activity"/>
    <property type="evidence" value="ECO:0007669"/>
    <property type="project" value="TreeGrafter"/>
</dbReference>
<dbReference type="HOGENOM" id="CLU_013985_3_4_11"/>
<dbReference type="EMBL" id="AM420293">
    <property type="protein sequence ID" value="CAM02677.1"/>
    <property type="molecule type" value="Genomic_DNA"/>
</dbReference>
<dbReference type="InterPro" id="IPR051908">
    <property type="entry name" value="Ribosomal_N-acetyltransferase"/>
</dbReference>
<accession>A4FF52</accession>
<dbReference type="PANTHER" id="PTHR43441">
    <property type="entry name" value="RIBOSOMAL-PROTEIN-SERINE ACETYLTRANSFERASE"/>
    <property type="match status" value="1"/>
</dbReference>
<proteinExistence type="predicted"/>
<dbReference type="STRING" id="405948.SACE_3402"/>
<gene>
    <name evidence="1" type="ordered locus">SACE_3402</name>
</gene>
<name>A4FF52_SACEN</name>
<dbReference type="Proteomes" id="UP000006728">
    <property type="component" value="Chromosome"/>
</dbReference>
<dbReference type="PANTHER" id="PTHR43441:SF10">
    <property type="entry name" value="ACETYLTRANSFERASE"/>
    <property type="match status" value="1"/>
</dbReference>
<dbReference type="eggNOG" id="COG1670">
    <property type="taxonomic scope" value="Bacteria"/>
</dbReference>
<keyword evidence="2" id="KW-1185">Reference proteome</keyword>
<dbReference type="GO" id="GO:0005737">
    <property type="term" value="C:cytoplasm"/>
    <property type="evidence" value="ECO:0007669"/>
    <property type="project" value="TreeGrafter"/>
</dbReference>
<keyword evidence="1" id="KW-0687">Ribonucleoprotein</keyword>
<dbReference type="RefSeq" id="WP_009942347.1">
    <property type="nucleotide sequence ID" value="NC_009142.1"/>
</dbReference>
<dbReference type="PROSITE" id="PS51186">
    <property type="entry name" value="GNAT"/>
    <property type="match status" value="1"/>
</dbReference>
<keyword evidence="1" id="KW-0689">Ribosomal protein</keyword>
<dbReference type="KEGG" id="sen:SACE_3402"/>
<protein>
    <submittedName>
        <fullName evidence="1">Probable ribosomal protein N-acetyltransferase</fullName>
    </submittedName>
</protein>
<dbReference type="InterPro" id="IPR000182">
    <property type="entry name" value="GNAT_dom"/>
</dbReference>
<dbReference type="SUPFAM" id="SSF55729">
    <property type="entry name" value="Acyl-CoA N-acyltransferases (Nat)"/>
    <property type="match status" value="1"/>
</dbReference>
<dbReference type="Pfam" id="PF13302">
    <property type="entry name" value="Acetyltransf_3"/>
    <property type="match status" value="1"/>
</dbReference>
<dbReference type="Gene3D" id="3.40.630.30">
    <property type="match status" value="1"/>
</dbReference>
<organism evidence="1 2">
    <name type="scientific">Saccharopolyspora erythraea (strain ATCC 11635 / DSM 40517 / JCM 4748 / NBRC 13426 / NCIMB 8594 / NRRL 2338)</name>
    <dbReference type="NCBI Taxonomy" id="405948"/>
    <lineage>
        <taxon>Bacteria</taxon>
        <taxon>Bacillati</taxon>
        <taxon>Actinomycetota</taxon>
        <taxon>Actinomycetes</taxon>
        <taxon>Pseudonocardiales</taxon>
        <taxon>Pseudonocardiaceae</taxon>
        <taxon>Saccharopolyspora</taxon>
    </lineage>
</organism>
<dbReference type="GO" id="GO:0008999">
    <property type="term" value="F:protein-N-terminal-alanine acetyltransferase activity"/>
    <property type="evidence" value="ECO:0007669"/>
    <property type="project" value="TreeGrafter"/>
</dbReference>
<dbReference type="AlphaFoldDB" id="A4FF52"/>
<reference evidence="1 2" key="1">
    <citation type="journal article" date="2007" name="Nat. Biotechnol.">
        <title>Complete genome sequence of the erythromycin-producing bacterium Saccharopolyspora erythraea NRRL23338.</title>
        <authorList>
            <person name="Oliynyk M."/>
            <person name="Samborskyy M."/>
            <person name="Lester J.B."/>
            <person name="Mironenko T."/>
            <person name="Scott N."/>
            <person name="Dickens S."/>
            <person name="Haydock S.F."/>
            <person name="Leadlay P.F."/>
        </authorList>
    </citation>
    <scope>NUCLEOTIDE SEQUENCE [LARGE SCALE GENOMIC DNA]</scope>
    <source>
        <strain evidence="2">ATCC 11635 / DSM 40517 / JCM 4748 / NBRC 13426 / NCIMB 8594 / NRRL 2338</strain>
    </source>
</reference>
<dbReference type="InterPro" id="IPR016181">
    <property type="entry name" value="Acyl_CoA_acyltransferase"/>
</dbReference>
<evidence type="ECO:0000313" key="1">
    <source>
        <dbReference type="EMBL" id="CAM02677.1"/>
    </source>
</evidence>
<evidence type="ECO:0000313" key="2">
    <source>
        <dbReference type="Proteomes" id="UP000006728"/>
    </source>
</evidence>
<sequence>MVAPVGFARYRQPCADPIVCWSAPAIATLRPWLVNRCHCRGSTATRCRCGEWRESDIPRLVEAFNDPVIVGTLLDPVLPFTEEHARARLERFETARRDRAGVTAAVVTDGPAIGLLGLTGLDWQHESGTLGYWMHADGRGRGLAAAGVNLFVAWAFETLGPARVELTTSPSNTASRSLAARCGFVCEGRLRSHLRGTDGRRDSMLYSRLPVDPVPAAG</sequence>
<dbReference type="OrthoDB" id="9814648at2"/>